<dbReference type="EMBL" id="JAEUBG010001769">
    <property type="protein sequence ID" value="KAH3685830.1"/>
    <property type="molecule type" value="Genomic_DNA"/>
</dbReference>
<name>A0A9P8QA15_WICPI</name>
<reference evidence="1" key="1">
    <citation type="journal article" date="2021" name="Open Biol.">
        <title>Shared evolutionary footprints suggest mitochondrial oxidative damage underlies multiple complex I losses in fungi.</title>
        <authorList>
            <person name="Schikora-Tamarit M.A."/>
            <person name="Marcet-Houben M."/>
            <person name="Nosek J."/>
            <person name="Gabaldon T."/>
        </authorList>
    </citation>
    <scope>NUCLEOTIDE SEQUENCE</scope>
    <source>
        <strain evidence="1">CBS2887</strain>
    </source>
</reference>
<dbReference type="Proteomes" id="UP000774326">
    <property type="component" value="Unassembled WGS sequence"/>
</dbReference>
<gene>
    <name evidence="1" type="ORF">WICPIJ_003189</name>
</gene>
<evidence type="ECO:0000313" key="2">
    <source>
        <dbReference type="Proteomes" id="UP000774326"/>
    </source>
</evidence>
<proteinExistence type="predicted"/>
<evidence type="ECO:0000313" key="1">
    <source>
        <dbReference type="EMBL" id="KAH3685830.1"/>
    </source>
</evidence>
<dbReference type="AlphaFoldDB" id="A0A9P8QA15"/>
<comment type="caution">
    <text evidence="1">The sequence shown here is derived from an EMBL/GenBank/DDBJ whole genome shotgun (WGS) entry which is preliminary data.</text>
</comment>
<sequence>MADQTPYGMPSYNDAYMARLYHIFQDRTLHLDMVSFNVKGFIDTTWGRGTSICSQISLSDSFSSKCTLFISATDSVTLVTTAGHHGKTLSCTNCSMSRLDELTRNKEFMVTTATFDLWSFETWGTFTFMTCPFTSMATRKNLITDFVTSWDWIRTICSGIGGIDVSLTTMTRSDEIGT</sequence>
<protein>
    <submittedName>
        <fullName evidence="1">Uncharacterized protein</fullName>
    </submittedName>
</protein>
<keyword evidence="2" id="KW-1185">Reference proteome</keyword>
<accession>A0A9P8QA15</accession>
<reference evidence="1" key="2">
    <citation type="submission" date="2021-01" db="EMBL/GenBank/DDBJ databases">
        <authorList>
            <person name="Schikora-Tamarit M.A."/>
        </authorList>
    </citation>
    <scope>NUCLEOTIDE SEQUENCE</scope>
    <source>
        <strain evidence="1">CBS2887</strain>
    </source>
</reference>
<organism evidence="1 2">
    <name type="scientific">Wickerhamomyces pijperi</name>
    <name type="common">Yeast</name>
    <name type="synonym">Pichia pijperi</name>
    <dbReference type="NCBI Taxonomy" id="599730"/>
    <lineage>
        <taxon>Eukaryota</taxon>
        <taxon>Fungi</taxon>
        <taxon>Dikarya</taxon>
        <taxon>Ascomycota</taxon>
        <taxon>Saccharomycotina</taxon>
        <taxon>Saccharomycetes</taxon>
        <taxon>Phaffomycetales</taxon>
        <taxon>Wickerhamomycetaceae</taxon>
        <taxon>Wickerhamomyces</taxon>
    </lineage>
</organism>